<dbReference type="InterPro" id="IPR014710">
    <property type="entry name" value="RmlC-like_jellyroll"/>
</dbReference>
<dbReference type="InterPro" id="IPR003829">
    <property type="entry name" value="Pirin_N_dom"/>
</dbReference>
<dbReference type="InterPro" id="IPR012093">
    <property type="entry name" value="Pirin"/>
</dbReference>
<evidence type="ECO:0000256" key="1">
    <source>
        <dbReference type="ARBA" id="ARBA00008416"/>
    </source>
</evidence>
<proteinExistence type="inferred from homology"/>
<accession>A0A117I196</accession>
<dbReference type="Pfam" id="PF02678">
    <property type="entry name" value="Pirin"/>
    <property type="match status" value="1"/>
</dbReference>
<organism evidence="4 5">
    <name type="scientific">Paenibacillus amylolyticus</name>
    <dbReference type="NCBI Taxonomy" id="1451"/>
    <lineage>
        <taxon>Bacteria</taxon>
        <taxon>Bacillati</taxon>
        <taxon>Bacillota</taxon>
        <taxon>Bacilli</taxon>
        <taxon>Bacillales</taxon>
        <taxon>Paenibacillaceae</taxon>
        <taxon>Paenibacillus</taxon>
    </lineage>
</organism>
<evidence type="ECO:0000313" key="5">
    <source>
        <dbReference type="Proteomes" id="UP000069697"/>
    </source>
</evidence>
<dbReference type="Gene3D" id="2.60.120.10">
    <property type="entry name" value="Jelly Rolls"/>
    <property type="match status" value="1"/>
</dbReference>
<reference evidence="4 5" key="1">
    <citation type="journal article" date="2016" name="Genome Announc.">
        <title>Draft Genome Sequence of Paenibacillus amylolyticus Heshi-A3, Isolated from Fermented Rice Bran in a Japanese Fermented Seafood Dish.</title>
        <authorList>
            <person name="Akuzawa S."/>
            <person name="Nagaoka J."/>
            <person name="Kanekatsu M."/>
            <person name="Kubota E."/>
            <person name="Ohtake R."/>
            <person name="Suzuki T."/>
            <person name="Kanesaki Y."/>
        </authorList>
    </citation>
    <scope>NUCLEOTIDE SEQUENCE [LARGE SCALE GENOMIC DNA]</scope>
    <source>
        <strain evidence="4 5">Heshi-A3</strain>
    </source>
</reference>
<comment type="similarity">
    <text evidence="1 2">Belongs to the pirin family.</text>
</comment>
<protein>
    <recommendedName>
        <fullName evidence="3">Pirin N-terminal domain-containing protein</fullName>
    </recommendedName>
</protein>
<dbReference type="PANTHER" id="PTHR43212">
    <property type="entry name" value="QUERCETIN 2,3-DIOXYGENASE"/>
    <property type="match status" value="1"/>
</dbReference>
<reference evidence="5" key="2">
    <citation type="submission" date="2016-01" db="EMBL/GenBank/DDBJ databases">
        <title>Draft Genome Sequence of Paenibacillus amylolyticus Heshi-A3 that Was Isolated from Fermented Rice Bran with Aging Salted Mackerel, Which Was Named Heshiko as Traditional Fermented Seafood in Japan.</title>
        <authorList>
            <person name="Akuzawa S."/>
            <person name="Nakagawa J."/>
            <person name="Kanekatsu T."/>
            <person name="Kubota E."/>
            <person name="Ohtake R."/>
            <person name="Suzuki T."/>
            <person name="Kanesaki Y."/>
        </authorList>
    </citation>
    <scope>NUCLEOTIDE SEQUENCE [LARGE SCALE GENOMIC DNA]</scope>
    <source>
        <strain evidence="5">Heshi-A3</strain>
    </source>
</reference>
<name>A0A117I196_PAEAM</name>
<comment type="caution">
    <text evidence="4">The sequence shown here is derived from an EMBL/GenBank/DDBJ whole genome shotgun (WGS) entry which is preliminary data.</text>
</comment>
<dbReference type="PANTHER" id="PTHR43212:SF3">
    <property type="entry name" value="QUERCETIN 2,3-DIOXYGENASE"/>
    <property type="match status" value="1"/>
</dbReference>
<feature type="domain" description="Pirin N-terminal" evidence="3">
    <location>
        <begin position="54"/>
        <end position="117"/>
    </location>
</feature>
<dbReference type="RefSeq" id="WP_062834503.1">
    <property type="nucleotide sequence ID" value="NZ_BCNV01000001.1"/>
</dbReference>
<dbReference type="SUPFAM" id="SSF51182">
    <property type="entry name" value="RmlC-like cupins"/>
    <property type="match status" value="1"/>
</dbReference>
<evidence type="ECO:0000313" key="4">
    <source>
        <dbReference type="EMBL" id="GAS81860.1"/>
    </source>
</evidence>
<evidence type="ECO:0000256" key="2">
    <source>
        <dbReference type="RuleBase" id="RU003457"/>
    </source>
</evidence>
<dbReference type="EMBL" id="BCNV01000001">
    <property type="protein sequence ID" value="GAS81860.1"/>
    <property type="molecule type" value="Genomic_DNA"/>
</dbReference>
<dbReference type="AlphaFoldDB" id="A0A117I196"/>
<sequence length="255" mass="28457">MGIQIIKPKDQASGQFDGGKIIEQKPIGFSGEGSIITRLGPLFYWAWAHSQEPAEIGFHPHQGFEIITYVINGKAYHRDTLGTESVVQEGGAQLMQTGSGVQHAEALKEPTEAFQIWFEPHLSQAVKRAPIYSQFDSNQFLLVDIDGVKIKTLLGNDSPMQIVTDAQMWDVRISKGTVYTHRLSLGRTLAGLAIRGDGSLLSDTIETTHFSQKDFIIVQPEEEEKVAIQAIDQDLRILLIEVPTEVDYPLYRKPR</sequence>
<gene>
    <name evidence="4" type="ORF">PAHA3_1934</name>
</gene>
<dbReference type="Proteomes" id="UP000069697">
    <property type="component" value="Unassembled WGS sequence"/>
</dbReference>
<evidence type="ECO:0000259" key="3">
    <source>
        <dbReference type="Pfam" id="PF02678"/>
    </source>
</evidence>
<dbReference type="InterPro" id="IPR011051">
    <property type="entry name" value="RmlC_Cupin_sf"/>
</dbReference>